<feature type="compositionally biased region" description="Basic and acidic residues" evidence="3">
    <location>
        <begin position="1"/>
        <end position="10"/>
    </location>
</feature>
<accession>A0A5C8PRX6</accession>
<dbReference type="InterPro" id="IPR001647">
    <property type="entry name" value="HTH_TetR"/>
</dbReference>
<evidence type="ECO:0000259" key="4">
    <source>
        <dbReference type="PROSITE" id="PS50977"/>
    </source>
</evidence>
<dbReference type="GO" id="GO:0003677">
    <property type="term" value="F:DNA binding"/>
    <property type="evidence" value="ECO:0007669"/>
    <property type="project" value="UniProtKB-UniRule"/>
</dbReference>
<dbReference type="InterPro" id="IPR050109">
    <property type="entry name" value="HTH-type_TetR-like_transc_reg"/>
</dbReference>
<dbReference type="SUPFAM" id="SSF46689">
    <property type="entry name" value="Homeodomain-like"/>
    <property type="match status" value="1"/>
</dbReference>
<evidence type="ECO:0000256" key="3">
    <source>
        <dbReference type="SAM" id="MobiDB-lite"/>
    </source>
</evidence>
<dbReference type="PANTHER" id="PTHR30328">
    <property type="entry name" value="TRANSCRIPTIONAL REPRESSOR"/>
    <property type="match status" value="1"/>
</dbReference>
<dbReference type="SUPFAM" id="SSF48498">
    <property type="entry name" value="Tetracyclin repressor-like, C-terminal domain"/>
    <property type="match status" value="1"/>
</dbReference>
<organism evidence="5 6">
    <name type="scientific">Vineibacter terrae</name>
    <dbReference type="NCBI Taxonomy" id="2586908"/>
    <lineage>
        <taxon>Bacteria</taxon>
        <taxon>Pseudomonadati</taxon>
        <taxon>Pseudomonadota</taxon>
        <taxon>Alphaproteobacteria</taxon>
        <taxon>Hyphomicrobiales</taxon>
        <taxon>Vineibacter</taxon>
    </lineage>
</organism>
<dbReference type="InterPro" id="IPR009057">
    <property type="entry name" value="Homeodomain-like_sf"/>
</dbReference>
<dbReference type="Pfam" id="PF00440">
    <property type="entry name" value="TetR_N"/>
    <property type="match status" value="1"/>
</dbReference>
<feature type="DNA-binding region" description="H-T-H motif" evidence="2">
    <location>
        <begin position="53"/>
        <end position="72"/>
    </location>
</feature>
<dbReference type="AlphaFoldDB" id="A0A5C8PRX6"/>
<dbReference type="InterPro" id="IPR041474">
    <property type="entry name" value="NicS_C"/>
</dbReference>
<feature type="domain" description="HTH tetR-type" evidence="4">
    <location>
        <begin position="30"/>
        <end position="90"/>
    </location>
</feature>
<dbReference type="EMBL" id="VDUZ01000005">
    <property type="protein sequence ID" value="TXL79490.1"/>
    <property type="molecule type" value="Genomic_DNA"/>
</dbReference>
<dbReference type="PROSITE" id="PS50977">
    <property type="entry name" value="HTH_TETR_2"/>
    <property type="match status" value="1"/>
</dbReference>
<gene>
    <name evidence="5" type="ORF">FHP25_05970</name>
</gene>
<protein>
    <submittedName>
        <fullName evidence="5">TetR/AcrR family transcriptional regulator</fullName>
    </submittedName>
</protein>
<proteinExistence type="predicted"/>
<dbReference type="RefSeq" id="WP_147845997.1">
    <property type="nucleotide sequence ID" value="NZ_VDUZ01000005.1"/>
</dbReference>
<dbReference type="Proteomes" id="UP000321638">
    <property type="component" value="Unassembled WGS sequence"/>
</dbReference>
<dbReference type="PANTHER" id="PTHR30328:SF54">
    <property type="entry name" value="HTH-TYPE TRANSCRIPTIONAL REPRESSOR SCO4008"/>
    <property type="match status" value="1"/>
</dbReference>
<keyword evidence="1 2" id="KW-0238">DNA-binding</keyword>
<dbReference type="PRINTS" id="PR00455">
    <property type="entry name" value="HTHTETR"/>
</dbReference>
<sequence>MTAVKRGERSNRKRKVAVDDIGAARTRDPERTRARILEAATDEFSQRGLGGARVDAIARRAGANKRMLYHYFGNKEGLFLAVMEHTYAHIRTQEEALHLDDLAPVQAMRRLMRFTFRYFLGNPHFIVLLNSENLHRARHIRRSPRVKAINSPLIEALGRVLRRGRAAGLFRSGVDPLQLYMSIAGVCYFYFSNIHTLSTIFDRDLMSSSALAARERHVIDVIMGYLRA</sequence>
<evidence type="ECO:0000256" key="2">
    <source>
        <dbReference type="PROSITE-ProRule" id="PRU00335"/>
    </source>
</evidence>
<dbReference type="InterPro" id="IPR036271">
    <property type="entry name" value="Tet_transcr_reg_TetR-rel_C_sf"/>
</dbReference>
<evidence type="ECO:0000313" key="5">
    <source>
        <dbReference type="EMBL" id="TXL79490.1"/>
    </source>
</evidence>
<comment type="caution">
    <text evidence="5">The sequence shown here is derived from an EMBL/GenBank/DDBJ whole genome shotgun (WGS) entry which is preliminary data.</text>
</comment>
<evidence type="ECO:0000256" key="1">
    <source>
        <dbReference type="ARBA" id="ARBA00023125"/>
    </source>
</evidence>
<name>A0A5C8PRX6_9HYPH</name>
<reference evidence="5 6" key="1">
    <citation type="submission" date="2019-06" db="EMBL/GenBank/DDBJ databases">
        <title>New taxonomy in bacterial strain CC-CFT640, isolated from vineyard.</title>
        <authorList>
            <person name="Lin S.-Y."/>
            <person name="Tsai C.-F."/>
            <person name="Young C.-C."/>
        </authorList>
    </citation>
    <scope>NUCLEOTIDE SEQUENCE [LARGE SCALE GENOMIC DNA]</scope>
    <source>
        <strain evidence="5 6">CC-CFT640</strain>
    </source>
</reference>
<keyword evidence="6" id="KW-1185">Reference proteome</keyword>
<feature type="region of interest" description="Disordered" evidence="3">
    <location>
        <begin position="1"/>
        <end position="27"/>
    </location>
</feature>
<dbReference type="Pfam" id="PF17938">
    <property type="entry name" value="TetR_C_29"/>
    <property type="match status" value="1"/>
</dbReference>
<dbReference type="Gene3D" id="1.10.357.10">
    <property type="entry name" value="Tetracycline Repressor, domain 2"/>
    <property type="match status" value="1"/>
</dbReference>
<evidence type="ECO:0000313" key="6">
    <source>
        <dbReference type="Proteomes" id="UP000321638"/>
    </source>
</evidence>
<dbReference type="OrthoDB" id="2356263at2"/>